<feature type="coiled-coil region" evidence="1">
    <location>
        <begin position="370"/>
        <end position="404"/>
    </location>
</feature>
<dbReference type="Pfam" id="PF00188">
    <property type="entry name" value="CAP"/>
    <property type="match status" value="1"/>
</dbReference>
<dbReference type="Proteomes" id="UP001497382">
    <property type="component" value="Unassembled WGS sequence"/>
</dbReference>
<feature type="domain" description="SCP" evidence="2">
    <location>
        <begin position="56"/>
        <end position="193"/>
    </location>
</feature>
<protein>
    <recommendedName>
        <fullName evidence="2">SCP domain-containing protein</fullName>
    </recommendedName>
</protein>
<sequence length="419" mass="48586">MSCEVPQMGKFAIVIVCLCALLGQIRCFRKYRSEEEIKFRYRRAFSDDQDRRFGDDAKNLIVELHNFYRSNVTPPAADMKLLIWDDELEHLAQIWADRCMFRHGKPRSRYSKGVYGQKMYIGEDRSGYTAIRTWFTPGDQYEVKKRTCGTMEGCSHYMQVAWARSSRIGCGVKKCDARYMMVCNYFKSASYNEPIYTVGVPCSQCTDENEILCWNNLCVSRDQCERNRTFCEQEASCNLECHNCGQLNTSLCQCACPDGWDSRDCSHPCQNEHERCGLKPGFPSISACPLGNNEVQDVYCRKMCGKCNPVSEESANTCCEGKLCEKGYILNNSTCSCKKLCPGPLCDEYESEEEISTEEVDLIRQKELQLIHMEEFLKRKEKLLDEKENNLKQMELYLKEKEKFLKEQETLLRIENDFL</sequence>
<accession>A0AAV2ASV1</accession>
<comment type="caution">
    <text evidence="3">The sequence shown here is derived from an EMBL/GenBank/DDBJ whole genome shotgun (WGS) entry which is preliminary data.</text>
</comment>
<keyword evidence="4" id="KW-1185">Reference proteome</keyword>
<dbReference type="Gene3D" id="3.40.33.10">
    <property type="entry name" value="CAP"/>
    <property type="match status" value="1"/>
</dbReference>
<dbReference type="AlphaFoldDB" id="A0AAV2ASV1"/>
<dbReference type="PRINTS" id="PR00837">
    <property type="entry name" value="V5TPXLIKE"/>
</dbReference>
<dbReference type="PANTHER" id="PTHR10334">
    <property type="entry name" value="CYSTEINE-RICH SECRETORY PROTEIN-RELATED"/>
    <property type="match status" value="1"/>
</dbReference>
<reference evidence="3 4" key="1">
    <citation type="submission" date="2024-04" db="EMBL/GenBank/DDBJ databases">
        <authorList>
            <person name="Rising A."/>
            <person name="Reimegard J."/>
            <person name="Sonavane S."/>
            <person name="Akerstrom W."/>
            <person name="Nylinder S."/>
            <person name="Hedman E."/>
            <person name="Kallberg Y."/>
        </authorList>
    </citation>
    <scope>NUCLEOTIDE SEQUENCE [LARGE SCALE GENOMIC DNA]</scope>
</reference>
<name>A0AAV2ASV1_9ARAC</name>
<evidence type="ECO:0000313" key="3">
    <source>
        <dbReference type="EMBL" id="CAL1287047.1"/>
    </source>
</evidence>
<organism evidence="3 4">
    <name type="scientific">Larinioides sclopetarius</name>
    <dbReference type="NCBI Taxonomy" id="280406"/>
    <lineage>
        <taxon>Eukaryota</taxon>
        <taxon>Metazoa</taxon>
        <taxon>Ecdysozoa</taxon>
        <taxon>Arthropoda</taxon>
        <taxon>Chelicerata</taxon>
        <taxon>Arachnida</taxon>
        <taxon>Araneae</taxon>
        <taxon>Araneomorphae</taxon>
        <taxon>Entelegynae</taxon>
        <taxon>Araneoidea</taxon>
        <taxon>Araneidae</taxon>
        <taxon>Larinioides</taxon>
    </lineage>
</organism>
<evidence type="ECO:0000313" key="4">
    <source>
        <dbReference type="Proteomes" id="UP001497382"/>
    </source>
</evidence>
<dbReference type="SMART" id="SM00198">
    <property type="entry name" value="SCP"/>
    <property type="match status" value="1"/>
</dbReference>
<dbReference type="EMBL" id="CAXIEN010000212">
    <property type="protein sequence ID" value="CAL1287047.1"/>
    <property type="molecule type" value="Genomic_DNA"/>
</dbReference>
<dbReference type="InterPro" id="IPR001283">
    <property type="entry name" value="CRISP-related"/>
</dbReference>
<gene>
    <name evidence="3" type="ORF">LARSCL_LOCUS14592</name>
</gene>
<evidence type="ECO:0000256" key="1">
    <source>
        <dbReference type="SAM" id="Coils"/>
    </source>
</evidence>
<dbReference type="InterPro" id="IPR014044">
    <property type="entry name" value="CAP_dom"/>
</dbReference>
<evidence type="ECO:0000259" key="2">
    <source>
        <dbReference type="SMART" id="SM00198"/>
    </source>
</evidence>
<proteinExistence type="predicted"/>
<keyword evidence="1" id="KW-0175">Coiled coil</keyword>
<dbReference type="InterPro" id="IPR035940">
    <property type="entry name" value="CAP_sf"/>
</dbReference>
<dbReference type="SUPFAM" id="SSF55797">
    <property type="entry name" value="PR-1-like"/>
    <property type="match status" value="1"/>
</dbReference>